<evidence type="ECO:0000313" key="2">
    <source>
        <dbReference type="Proteomes" id="UP000579523"/>
    </source>
</evidence>
<gene>
    <name evidence="1" type="ORF">FHS37_006716</name>
</gene>
<organism evidence="1 2">
    <name type="scientific">Streptomyces griseomycini</name>
    <dbReference type="NCBI Taxonomy" id="66895"/>
    <lineage>
        <taxon>Bacteria</taxon>
        <taxon>Bacillati</taxon>
        <taxon>Actinomycetota</taxon>
        <taxon>Actinomycetes</taxon>
        <taxon>Kitasatosporales</taxon>
        <taxon>Streptomycetaceae</taxon>
        <taxon>Streptomyces</taxon>
    </lineage>
</organism>
<name>A0A7W7PWK4_9ACTN</name>
<accession>A0A7W7PWK4</accession>
<dbReference type="EMBL" id="JACHJI010000017">
    <property type="protein sequence ID" value="MBB4902619.1"/>
    <property type="molecule type" value="Genomic_DNA"/>
</dbReference>
<evidence type="ECO:0008006" key="3">
    <source>
        <dbReference type="Google" id="ProtNLM"/>
    </source>
</evidence>
<comment type="caution">
    <text evidence="1">The sequence shown here is derived from an EMBL/GenBank/DDBJ whole genome shotgun (WGS) entry which is preliminary data.</text>
</comment>
<reference evidence="1 2" key="1">
    <citation type="submission" date="2020-08" db="EMBL/GenBank/DDBJ databases">
        <title>Genomic Encyclopedia of Type Strains, Phase III (KMG-III): the genomes of soil and plant-associated and newly described type strains.</title>
        <authorList>
            <person name="Whitman W."/>
        </authorList>
    </citation>
    <scope>NUCLEOTIDE SEQUENCE [LARGE SCALE GENOMIC DNA]</scope>
    <source>
        <strain evidence="1 2">CECT 3273</strain>
    </source>
</reference>
<evidence type="ECO:0000313" key="1">
    <source>
        <dbReference type="EMBL" id="MBB4902619.1"/>
    </source>
</evidence>
<keyword evidence="2" id="KW-1185">Reference proteome</keyword>
<proteinExistence type="predicted"/>
<dbReference type="Proteomes" id="UP000579523">
    <property type="component" value="Unassembled WGS sequence"/>
</dbReference>
<sequence length="84" mass="9511">MTSHALAPVPTSGIDAALMRFPYEQWIPMPAAAAHIQDLGLSRESLTTVVRLGRRRGVLRTRKDPELRLTYVQRIHDAPYRDTT</sequence>
<dbReference type="RefSeq" id="WP_184828094.1">
    <property type="nucleotide sequence ID" value="NZ_BMTK01000036.1"/>
</dbReference>
<protein>
    <recommendedName>
        <fullName evidence="3">MarR family transcriptional regulator</fullName>
    </recommendedName>
</protein>
<dbReference type="AlphaFoldDB" id="A0A7W7PWK4"/>